<dbReference type="InterPro" id="IPR051910">
    <property type="entry name" value="ComF/GntX_DNA_util-trans"/>
</dbReference>
<dbReference type="InterPro" id="IPR029057">
    <property type="entry name" value="PRTase-like"/>
</dbReference>
<sequence length="240" mass="25201">MWKPWISGISGWLASTARAVPSQCAVCRAWPARRVCDACAARFAQPRARCATCALPVPGDVRQCGQCLKHPPALDACIAAVDYGYPWSGILSEFKFHGDPGWAGALALLLRSAPGAEPLLDAADAVMPIPLAPQRMRERGFNQSALLARALAPAAADPRTLLRLRAGAAQSSLPRAERLRNLRGAFAVEPARIGRVAGRRIVLVDDVMTTGATLHAAATVLREAGAAGVGAIALARTGTE</sequence>
<dbReference type="CDD" id="cd06223">
    <property type="entry name" value="PRTases_typeI"/>
    <property type="match status" value="1"/>
</dbReference>
<evidence type="ECO:0000256" key="1">
    <source>
        <dbReference type="ARBA" id="ARBA00008007"/>
    </source>
</evidence>
<name>A0A328YW71_9BURK</name>
<reference evidence="3 4" key="1">
    <citation type="submission" date="2018-06" db="EMBL/GenBank/DDBJ databases">
        <title>Genomic Encyclopedia of Archaeal and Bacterial Type Strains, Phase II (KMG-II): from individual species to whole genera.</title>
        <authorList>
            <person name="Goeker M."/>
        </authorList>
    </citation>
    <scope>NUCLEOTIDE SEQUENCE [LARGE SCALE GENOMIC DNA]</scope>
    <source>
        <strain evidence="3 4">CFPB 3232</strain>
    </source>
</reference>
<dbReference type="OrthoDB" id="9793412at2"/>
<protein>
    <submittedName>
        <fullName evidence="3">ComF family protein</fullName>
    </submittedName>
</protein>
<proteinExistence type="inferred from homology"/>
<dbReference type="Proteomes" id="UP000248856">
    <property type="component" value="Unassembled WGS sequence"/>
</dbReference>
<dbReference type="SUPFAM" id="SSF53271">
    <property type="entry name" value="PRTase-like"/>
    <property type="match status" value="1"/>
</dbReference>
<dbReference type="AlphaFoldDB" id="A0A328YW71"/>
<dbReference type="Pfam" id="PF00156">
    <property type="entry name" value="Pribosyltran"/>
    <property type="match status" value="1"/>
</dbReference>
<dbReference type="InterPro" id="IPR000836">
    <property type="entry name" value="PRTase_dom"/>
</dbReference>
<comment type="similarity">
    <text evidence="1">Belongs to the ComF/GntX family.</text>
</comment>
<dbReference type="RefSeq" id="WP_111879869.1">
    <property type="nucleotide sequence ID" value="NZ_CBCSGC010000107.1"/>
</dbReference>
<evidence type="ECO:0000313" key="4">
    <source>
        <dbReference type="Proteomes" id="UP000248856"/>
    </source>
</evidence>
<evidence type="ECO:0000313" key="3">
    <source>
        <dbReference type="EMBL" id="RAR77085.1"/>
    </source>
</evidence>
<dbReference type="PANTHER" id="PTHR47505:SF1">
    <property type="entry name" value="DNA UTILIZATION PROTEIN YHGH"/>
    <property type="match status" value="1"/>
</dbReference>
<evidence type="ECO:0000259" key="2">
    <source>
        <dbReference type="Pfam" id="PF00156"/>
    </source>
</evidence>
<gene>
    <name evidence="3" type="ORF">AX018_104044</name>
</gene>
<accession>A0A328YW71</accession>
<organism evidence="3 4">
    <name type="scientific">Paracidovorax anthurii</name>
    <dbReference type="NCBI Taxonomy" id="78229"/>
    <lineage>
        <taxon>Bacteria</taxon>
        <taxon>Pseudomonadati</taxon>
        <taxon>Pseudomonadota</taxon>
        <taxon>Betaproteobacteria</taxon>
        <taxon>Burkholderiales</taxon>
        <taxon>Comamonadaceae</taxon>
        <taxon>Paracidovorax</taxon>
    </lineage>
</organism>
<dbReference type="EMBL" id="QLTA01000040">
    <property type="protein sequence ID" value="RAR77085.1"/>
    <property type="molecule type" value="Genomic_DNA"/>
</dbReference>
<keyword evidence="4" id="KW-1185">Reference proteome</keyword>
<comment type="caution">
    <text evidence="3">The sequence shown here is derived from an EMBL/GenBank/DDBJ whole genome shotgun (WGS) entry which is preliminary data.</text>
</comment>
<dbReference type="PANTHER" id="PTHR47505">
    <property type="entry name" value="DNA UTILIZATION PROTEIN YHGH"/>
    <property type="match status" value="1"/>
</dbReference>
<feature type="domain" description="Phosphoribosyltransferase" evidence="2">
    <location>
        <begin position="192"/>
        <end position="236"/>
    </location>
</feature>
<dbReference type="Gene3D" id="3.40.50.2020">
    <property type="match status" value="1"/>
</dbReference>